<dbReference type="Ensembl" id="ENSSTUT00000086971.1">
    <property type="protein sequence ID" value="ENSSTUP00000081724.1"/>
    <property type="gene ID" value="ENSSTUG00000034076.1"/>
</dbReference>
<dbReference type="GO" id="GO:0015031">
    <property type="term" value="P:protein transport"/>
    <property type="evidence" value="ECO:0007669"/>
    <property type="project" value="UniProtKB-KW"/>
</dbReference>
<feature type="domain" description="LAA1-like C-terminal TPR repeats" evidence="9">
    <location>
        <begin position="1843"/>
        <end position="1975"/>
    </location>
</feature>
<dbReference type="InterPro" id="IPR040108">
    <property type="entry name" value="Laa1/Sip1/HEATR5"/>
</dbReference>
<organism evidence="10 11">
    <name type="scientific">Salmo trutta</name>
    <name type="common">Brown trout</name>
    <dbReference type="NCBI Taxonomy" id="8032"/>
    <lineage>
        <taxon>Eukaryota</taxon>
        <taxon>Metazoa</taxon>
        <taxon>Chordata</taxon>
        <taxon>Craniata</taxon>
        <taxon>Vertebrata</taxon>
        <taxon>Euteleostomi</taxon>
        <taxon>Actinopterygii</taxon>
        <taxon>Neopterygii</taxon>
        <taxon>Teleostei</taxon>
        <taxon>Protacanthopterygii</taxon>
        <taxon>Salmoniformes</taxon>
        <taxon>Salmonidae</taxon>
        <taxon>Salmoninae</taxon>
        <taxon>Salmo</taxon>
    </lineage>
</organism>
<feature type="compositionally biased region" description="Basic and acidic residues" evidence="8">
    <location>
        <begin position="1598"/>
        <end position="1616"/>
    </location>
</feature>
<evidence type="ECO:0000256" key="8">
    <source>
        <dbReference type="SAM" id="MobiDB-lite"/>
    </source>
</evidence>
<keyword evidence="6" id="KW-0968">Cytoplasmic vesicle</keyword>
<feature type="region of interest" description="Disordered" evidence="8">
    <location>
        <begin position="1474"/>
        <end position="1500"/>
    </location>
</feature>
<reference evidence="10" key="2">
    <citation type="submission" date="2025-09" db="UniProtKB">
        <authorList>
            <consortium name="Ensembl"/>
        </authorList>
    </citation>
    <scope>IDENTIFICATION</scope>
</reference>
<proteinExistence type="inferred from homology"/>
<comment type="similarity">
    <text evidence="2">Belongs to the HEATR5 family.</text>
</comment>
<protein>
    <recommendedName>
        <fullName evidence="7">HEAT repeat-containing protein 5B</fullName>
    </recommendedName>
</protein>
<feature type="compositionally biased region" description="Acidic residues" evidence="8">
    <location>
        <begin position="1375"/>
        <end position="1386"/>
    </location>
</feature>
<dbReference type="InterPro" id="IPR016024">
    <property type="entry name" value="ARM-type_fold"/>
</dbReference>
<reference evidence="10" key="1">
    <citation type="submission" date="2025-08" db="UniProtKB">
        <authorList>
            <consortium name="Ensembl"/>
        </authorList>
    </citation>
    <scope>IDENTIFICATION</scope>
</reference>
<sequence>MELAHSLLLNEEALAQITEAKRPVFIFEWLRFLDKVLVAANKVDVKEKQKKLVEQLTGLISSAPGPPTRKLLAKNLATLYSIGDTFTVFQTLDKCNDIIKSKDDTPTYLPTKLAAVACVGSFYEKMGRMLGSSFPDTITNMLKALKTAESQGRSEILLSLQKVLNGLGGAAASCHRDIYKNARSLLTDRSMAVRCAVAKCLLELQNEAVFMWTTELENVATLCFKALEGSNYGVRVAVSKLLGTVMATALMPKQAAVMRQNVKRATLDEVLELMATGFLRGGSGFLKSGGEMLKGGGSVSREVRVGVTQAYVVFVTTLGGQWLERTFATFLSHVLDLVSHPRATQTHVEAVYSRRCVSFMLRSTLGGLLGEKAQIAAGKDICQAISKQMRAVEAVVNDTSGENKAGAADVSASQHVMVCALKELGSLVQSLSATSSPLIQEPSIGLLETVSSVLLHPSMAARLAAAWCLRCVAVALPYQLTPLLERCAERINNLKSSPEAVSGYSFAMAALLGGVHQCPLGIPHSKGKLVVSIAEDLLRTAAQNSRLSLQRTQAGWLLLGALMSLGPSLVRYHLPKMLLLWRNVFPRSQKEMEAEKARGDSFTWQVTLEGRAGALCAMRSFVAHCPELLTEDVIRRLMTPIECAMTMMSHVPSVIKVHGTHLKASAAMVRLRLYDILALLPPKTYEGSGALEHDPSSIYLRVPMGEAMPGPLPLGVSVIDASVALFGVVFPHVSFKHRLQMLDHFAECIKQAKGVRQQAVQLNIFTAVLSALKGLAENKSTLGPEEVRKSALALVMGALDNPNPILRCAAGEALGRMAQVVAEATFIARMAQYSFDKLRSARDVVSRTGHSLALGCLHRYVGGIGSGQHLKTSVSILLALAQDGTSHEVQTWALHSLALIVDSSGPMYRGYVEPTLSLVLTLLLTVPPSHTEVHQCLGRCLGALITTVGPELQGNGATISTIRSSCLVGCAIMQGHSDSLVQAAAISCLQQLHMFAPRHVNLSSLVPCLCVHLCSSHLLLRRAAVACLRQLAQREAAEVCEYAMSLARNKDRGNVQQVDQSIGDLNITETGLEGVLFGMLDRETDRKLCHDIHDTLGHMLSSLAVDKLSHWLKLCKDVLAATTGVVAPVDLGKEEDDSEKQDEIDDDIMFTALGEDNNAKPSVAPRWVTRVFAADCLCRIILLCENADKTHFDLAGARSAKAKNPKGDLLVLHLSDLIRMAFMAATDNSNQLRMAGLQALEDIIKKFASVPEPEFPGHVILEQYQANVGAALRPAFSPDTPSDITAKACQVCSTWIGSGVVSDLNDLRRVHNLLVSSLDKVQAGKGSSSQLYSESATTMEKLAVLKAWAEVYVVAMKIKKEAESRPVKEVKAGGGEEEEEEEEEVGADILPPDSLIMLVQPELPSLSRLWLAVLRDYALLTLPAEFSSQLPPDGGAFYTPETIDTARLHYRGSWAPVLHAVALWLSSTSFGAGEGEEEAPAVPPQASGAPVYPQGNSGPTQSLEDLIKDRMHLMLGVSIEFLCFPRPEEPIEHVMSCLQALCTLLDSPCARTHISEDQLLGVELLNVLHRLLLTRDPPGVQLQVTAVVQETIRAAQDHLTEQRDTQGKEDGGEKDGLSLQGEGGETGELLPGKSLVFAAMELLVFILVRHLPQLNTRVNESPSHLPLRPQPRLPEESTRLVAHTVSILAELPSLCSPAGSMTILPTVLFLITGVLKETAVKTPDNSIPLPVSAALQGIKTIITSPLGRAEKIPAQWTGLIRSSLASVLEYSQPDESRPNMDEVSMLTAMTLFLLSASSEVIGVTVLQQGCMERYRNALISPDPWVQARCYQLLLSVFQHPSRALSTPYIHALAPLMVEKLKGVERSRPGTVTELQAVQEGIRVLENLVGMAEEQNRVQLLALLVPTLVSYLLDDKAFSSAPPASKGLHEFALQNLMRIGPLYPAAFKTVIGAAPELKTRLESAVRANQASSKAKAAALLAQPTVQAAPTIKLKTSFF</sequence>
<evidence type="ECO:0000256" key="5">
    <source>
        <dbReference type="ARBA" id="ARBA00022927"/>
    </source>
</evidence>
<dbReference type="Pfam" id="PF20210">
    <property type="entry name" value="Laa1_Sip1_HTR5"/>
    <property type="match status" value="1"/>
</dbReference>
<dbReference type="InterPro" id="IPR057981">
    <property type="entry name" value="TPR_LAA1-like_C"/>
</dbReference>
<keyword evidence="11" id="KW-1185">Reference proteome</keyword>
<dbReference type="Pfam" id="PF25468">
    <property type="entry name" value="HEAT_HEATR5A"/>
    <property type="match status" value="1"/>
</dbReference>
<dbReference type="GO" id="GO:0030139">
    <property type="term" value="C:endocytic vesicle"/>
    <property type="evidence" value="ECO:0007669"/>
    <property type="project" value="TreeGrafter"/>
</dbReference>
<dbReference type="Gene3D" id="1.25.10.10">
    <property type="entry name" value="Leucine-rich Repeat Variant"/>
    <property type="match status" value="2"/>
</dbReference>
<keyword evidence="4" id="KW-0677">Repeat</keyword>
<gene>
    <name evidence="10" type="primary">HEATR5B</name>
    <name evidence="10" type="synonym">heatr5b</name>
</gene>
<dbReference type="GO" id="GO:0005794">
    <property type="term" value="C:Golgi apparatus"/>
    <property type="evidence" value="ECO:0007669"/>
    <property type="project" value="TreeGrafter"/>
</dbReference>
<dbReference type="GeneTree" id="ENSGT00390000006205"/>
<dbReference type="GO" id="GO:0005829">
    <property type="term" value="C:cytosol"/>
    <property type="evidence" value="ECO:0007669"/>
    <property type="project" value="GOC"/>
</dbReference>
<evidence type="ECO:0000256" key="2">
    <source>
        <dbReference type="ARBA" id="ARBA00008304"/>
    </source>
</evidence>
<name>A0A674CE09_SALTR</name>
<dbReference type="SUPFAM" id="SSF48371">
    <property type="entry name" value="ARM repeat"/>
    <property type="match status" value="2"/>
</dbReference>
<dbReference type="InterPro" id="IPR046837">
    <property type="entry name" value="Laa1/Sip1/HEATR5-like_HEAT"/>
</dbReference>
<comment type="subcellular location">
    <subcellularLocation>
        <location evidence="1">Cytoplasmic vesicle</location>
        <location evidence="1">Clathrin-coated vesicle</location>
    </subcellularLocation>
</comment>
<keyword evidence="5" id="KW-0653">Protein transport</keyword>
<dbReference type="Pfam" id="PF25808">
    <property type="entry name" value="TPR_LAA1_C"/>
    <property type="match status" value="1"/>
</dbReference>
<dbReference type="InterPro" id="IPR011989">
    <property type="entry name" value="ARM-like"/>
</dbReference>
<feature type="region of interest" description="Disordered" evidence="8">
    <location>
        <begin position="1598"/>
        <end position="1624"/>
    </location>
</feature>
<feature type="region of interest" description="Disordered" evidence="8">
    <location>
        <begin position="1365"/>
        <end position="1386"/>
    </location>
</feature>
<keyword evidence="3" id="KW-0813">Transport</keyword>
<dbReference type="FunFam" id="1.25.10.10:FF:000262">
    <property type="entry name" value="HEAT repeat-containing protein 5B"/>
    <property type="match status" value="1"/>
</dbReference>
<dbReference type="PANTHER" id="PTHR21663">
    <property type="entry name" value="HYPOTHETICAL HEAT DOMAIN-CONTAINING"/>
    <property type="match status" value="1"/>
</dbReference>
<dbReference type="FunFam" id="1.25.10.10:FF:000203">
    <property type="entry name" value="HEAT repeat containing 5B"/>
    <property type="match status" value="1"/>
</dbReference>
<dbReference type="GO" id="GO:0042147">
    <property type="term" value="P:retrograde transport, endosome to Golgi"/>
    <property type="evidence" value="ECO:0007669"/>
    <property type="project" value="TreeGrafter"/>
</dbReference>
<evidence type="ECO:0000256" key="7">
    <source>
        <dbReference type="ARBA" id="ARBA00070809"/>
    </source>
</evidence>
<dbReference type="FunFam" id="1.25.10.10:FF:000202">
    <property type="entry name" value="HEAT repeat-containing protein 5B isoform X1"/>
    <property type="match status" value="1"/>
</dbReference>
<evidence type="ECO:0000256" key="1">
    <source>
        <dbReference type="ARBA" id="ARBA00004132"/>
    </source>
</evidence>
<evidence type="ECO:0000256" key="6">
    <source>
        <dbReference type="ARBA" id="ARBA00023329"/>
    </source>
</evidence>
<accession>A0A674CE09</accession>
<evidence type="ECO:0000256" key="3">
    <source>
        <dbReference type="ARBA" id="ARBA00022448"/>
    </source>
</evidence>
<dbReference type="GO" id="GO:0016020">
    <property type="term" value="C:membrane"/>
    <property type="evidence" value="ECO:0007669"/>
    <property type="project" value="TreeGrafter"/>
</dbReference>
<evidence type="ECO:0000313" key="11">
    <source>
        <dbReference type="Proteomes" id="UP000472277"/>
    </source>
</evidence>
<evidence type="ECO:0000313" key="10">
    <source>
        <dbReference type="Ensembl" id="ENSSTUP00000081724.1"/>
    </source>
</evidence>
<dbReference type="Proteomes" id="UP000472277">
    <property type="component" value="Chromosome 2"/>
</dbReference>
<dbReference type="GO" id="GO:0006897">
    <property type="term" value="P:endocytosis"/>
    <property type="evidence" value="ECO:0007669"/>
    <property type="project" value="TreeGrafter"/>
</dbReference>
<dbReference type="PANTHER" id="PTHR21663:SF2">
    <property type="entry name" value="HEAT REPEAT-CONTAINING PROTEIN 5B"/>
    <property type="match status" value="1"/>
</dbReference>
<dbReference type="GO" id="GO:0030136">
    <property type="term" value="C:clathrin-coated vesicle"/>
    <property type="evidence" value="ECO:0007669"/>
    <property type="project" value="UniProtKB-SubCell"/>
</dbReference>
<evidence type="ECO:0000259" key="9">
    <source>
        <dbReference type="Pfam" id="PF25808"/>
    </source>
</evidence>
<evidence type="ECO:0000256" key="4">
    <source>
        <dbReference type="ARBA" id="ARBA00022737"/>
    </source>
</evidence>